<evidence type="ECO:0000259" key="6">
    <source>
        <dbReference type="PROSITE" id="PS51720"/>
    </source>
</evidence>
<evidence type="ECO:0000256" key="5">
    <source>
        <dbReference type="SAM" id="MobiDB-lite"/>
    </source>
</evidence>
<dbReference type="AlphaFoldDB" id="A0AA35UY25"/>
<gene>
    <name evidence="7" type="ORF">LSALG_LOCUS7674</name>
</gene>
<dbReference type="InterPro" id="IPR045058">
    <property type="entry name" value="GIMA/IAN/Toc"/>
</dbReference>
<dbReference type="CDD" id="cd01852">
    <property type="entry name" value="AIG1"/>
    <property type="match status" value="1"/>
</dbReference>
<dbReference type="InterPro" id="IPR006703">
    <property type="entry name" value="G_AIG1"/>
</dbReference>
<evidence type="ECO:0000256" key="4">
    <source>
        <dbReference type="SAM" id="Coils"/>
    </source>
</evidence>
<dbReference type="PANTHER" id="PTHR10903">
    <property type="entry name" value="GTPASE, IMAP FAMILY MEMBER-RELATED"/>
    <property type="match status" value="1"/>
</dbReference>
<dbReference type="PROSITE" id="PS51720">
    <property type="entry name" value="G_AIG1"/>
    <property type="match status" value="1"/>
</dbReference>
<dbReference type="Gene3D" id="3.40.50.300">
    <property type="entry name" value="P-loop containing nucleotide triphosphate hydrolases"/>
    <property type="match status" value="1"/>
</dbReference>
<dbReference type="InterPro" id="IPR027417">
    <property type="entry name" value="P-loop_NTPase"/>
</dbReference>
<evidence type="ECO:0000313" key="8">
    <source>
        <dbReference type="Proteomes" id="UP001177003"/>
    </source>
</evidence>
<proteinExistence type="inferred from homology"/>
<evidence type="ECO:0000313" key="7">
    <source>
        <dbReference type="EMBL" id="CAI9267176.1"/>
    </source>
</evidence>
<keyword evidence="4" id="KW-0175">Coiled coil</keyword>
<comment type="similarity">
    <text evidence="1">Belongs to the TRAFAC class TrmE-Era-EngA-EngB-Septin-like GTPase superfamily. AIG1/Toc34/Toc159-like paraseptin GTPase family. IAN subfamily.</text>
</comment>
<feature type="coiled-coil region" evidence="4">
    <location>
        <begin position="280"/>
        <end position="386"/>
    </location>
</feature>
<dbReference type="FunFam" id="3.40.50.300:FF:000840">
    <property type="entry name" value="Immune-associated nucleotide-binding protein 9"/>
    <property type="match status" value="1"/>
</dbReference>
<reference evidence="7" key="1">
    <citation type="submission" date="2023-04" db="EMBL/GenBank/DDBJ databases">
        <authorList>
            <person name="Vijverberg K."/>
            <person name="Xiong W."/>
            <person name="Schranz E."/>
        </authorList>
    </citation>
    <scope>NUCLEOTIDE SEQUENCE</scope>
</reference>
<dbReference type="PANTHER" id="PTHR10903:SF184">
    <property type="entry name" value="GTP-BINDING PROTEIN A"/>
    <property type="match status" value="1"/>
</dbReference>
<keyword evidence="8" id="KW-1185">Reference proteome</keyword>
<dbReference type="SUPFAM" id="SSF52540">
    <property type="entry name" value="P-loop containing nucleoside triphosphate hydrolases"/>
    <property type="match status" value="1"/>
</dbReference>
<evidence type="ECO:0000256" key="2">
    <source>
        <dbReference type="ARBA" id="ARBA00022741"/>
    </source>
</evidence>
<dbReference type="Proteomes" id="UP001177003">
    <property type="component" value="Chromosome 1"/>
</dbReference>
<evidence type="ECO:0000256" key="3">
    <source>
        <dbReference type="ARBA" id="ARBA00023134"/>
    </source>
</evidence>
<accession>A0AA35UY25</accession>
<dbReference type="Pfam" id="PF04548">
    <property type="entry name" value="AIG1"/>
    <property type="match status" value="1"/>
</dbReference>
<sequence length="471" mass="52882">MVMSDEVIVKDDKGGPSKEFSANPRNLSLSDFHFSICIMGGYPFEEDCEFIWPHTLVLVGKTGNGKSATGNSILGMQMFTSKRSSSAVTPTCESKTIALEDGQTLNVIDTPGLFDSSLDIDFVGKEIAKCVNMARDGIDAFLVVISVRCRFVEDEKAAISRLLALFGRKFYDYMIIVFTGGDELEDDDESLEEFLRDSPKALQETLNLCENRCVLFDNKTKDPTTKSNQVQKLLSLVNTVSKKNGGKPYTNEMFTELKKCTQERDEQQISMFDEQFKRIYEMVESKLKETTMRLEQVLAEEQTARLKAVENTTAAQKNLEKMLQKVDSEIKEKTLKLEQLLTEERIARLKSEENAKIAQKKSDEEIQKVESKFKETTLKLEQLYEKMLTEVLDLTEEDLSEKFAKGVSMVTSLASAIHYPTIAAAPHMLINGYMNALSIPVATNYSSGGGPPVKEKKAEESDDDMGFTLFD</sequence>
<dbReference type="EMBL" id="OX465077">
    <property type="protein sequence ID" value="CAI9267176.1"/>
    <property type="molecule type" value="Genomic_DNA"/>
</dbReference>
<keyword evidence="3" id="KW-0342">GTP-binding</keyword>
<keyword evidence="2" id="KW-0547">Nucleotide-binding</keyword>
<feature type="region of interest" description="Disordered" evidence="5">
    <location>
        <begin position="445"/>
        <end position="471"/>
    </location>
</feature>
<protein>
    <recommendedName>
        <fullName evidence="6">AIG1-type G domain-containing protein</fullName>
    </recommendedName>
</protein>
<evidence type="ECO:0000256" key="1">
    <source>
        <dbReference type="ARBA" id="ARBA00008535"/>
    </source>
</evidence>
<dbReference type="GO" id="GO:0005525">
    <property type="term" value="F:GTP binding"/>
    <property type="evidence" value="ECO:0007669"/>
    <property type="project" value="UniProtKB-KW"/>
</dbReference>
<feature type="domain" description="AIG1-type G" evidence="6">
    <location>
        <begin position="51"/>
        <end position="258"/>
    </location>
</feature>
<name>A0AA35UY25_LACSI</name>
<organism evidence="7 8">
    <name type="scientific">Lactuca saligna</name>
    <name type="common">Willowleaf lettuce</name>
    <dbReference type="NCBI Taxonomy" id="75948"/>
    <lineage>
        <taxon>Eukaryota</taxon>
        <taxon>Viridiplantae</taxon>
        <taxon>Streptophyta</taxon>
        <taxon>Embryophyta</taxon>
        <taxon>Tracheophyta</taxon>
        <taxon>Spermatophyta</taxon>
        <taxon>Magnoliopsida</taxon>
        <taxon>eudicotyledons</taxon>
        <taxon>Gunneridae</taxon>
        <taxon>Pentapetalae</taxon>
        <taxon>asterids</taxon>
        <taxon>campanulids</taxon>
        <taxon>Asterales</taxon>
        <taxon>Asteraceae</taxon>
        <taxon>Cichorioideae</taxon>
        <taxon>Cichorieae</taxon>
        <taxon>Lactucinae</taxon>
        <taxon>Lactuca</taxon>
    </lineage>
</organism>